<dbReference type="EMBL" id="PZZN01000003">
    <property type="protein sequence ID" value="PTM44698.1"/>
    <property type="molecule type" value="Genomic_DNA"/>
</dbReference>
<dbReference type="AlphaFoldDB" id="A0A2T4YMR9"/>
<comment type="caution">
    <text evidence="2">The sequence shown here is derived from an EMBL/GenBank/DDBJ whole genome shotgun (WGS) entry which is preliminary data.</text>
</comment>
<reference evidence="2 3" key="1">
    <citation type="submission" date="2018-04" db="EMBL/GenBank/DDBJ databases">
        <title>Genomic Encyclopedia of Type Strains, Phase III (KMG-III): the genomes of soil and plant-associated and newly described type strains.</title>
        <authorList>
            <person name="Whitman W."/>
        </authorList>
    </citation>
    <scope>NUCLEOTIDE SEQUENCE [LARGE SCALE GENOMIC DNA]</scope>
    <source>
        <strain evidence="2 3">NW12</strain>
    </source>
</reference>
<proteinExistence type="predicted"/>
<organism evidence="2 3">
    <name type="scientific">Sphingomonas aerolata</name>
    <dbReference type="NCBI Taxonomy" id="185951"/>
    <lineage>
        <taxon>Bacteria</taxon>
        <taxon>Pseudomonadati</taxon>
        <taxon>Pseudomonadota</taxon>
        <taxon>Alphaproteobacteria</taxon>
        <taxon>Sphingomonadales</taxon>
        <taxon>Sphingomonadaceae</taxon>
        <taxon>Sphingomonas</taxon>
    </lineage>
</organism>
<evidence type="ECO:0000313" key="3">
    <source>
        <dbReference type="Proteomes" id="UP000240996"/>
    </source>
</evidence>
<keyword evidence="1" id="KW-0732">Signal</keyword>
<evidence type="ECO:0000256" key="1">
    <source>
        <dbReference type="SAM" id="SignalP"/>
    </source>
</evidence>
<evidence type="ECO:0000313" key="2">
    <source>
        <dbReference type="EMBL" id="PTM44698.1"/>
    </source>
</evidence>
<sequence length="64" mass="6403">MRTLLVAAASLSLIASGAPAFAAPCKDTKGRFTKCPPKAPAKPARCKSANGKFAKCGTAGAKPV</sequence>
<protein>
    <submittedName>
        <fullName evidence="2">Uncharacterized protein</fullName>
    </submittedName>
</protein>
<feature type="signal peptide" evidence="1">
    <location>
        <begin position="1"/>
        <end position="22"/>
    </location>
</feature>
<dbReference type="Proteomes" id="UP000240996">
    <property type="component" value="Unassembled WGS sequence"/>
</dbReference>
<keyword evidence="3" id="KW-1185">Reference proteome</keyword>
<gene>
    <name evidence="2" type="ORF">C8J24_2905</name>
</gene>
<accession>A0A2T4YMR9</accession>
<feature type="chain" id="PRO_5015778557" evidence="1">
    <location>
        <begin position="23"/>
        <end position="64"/>
    </location>
</feature>
<name>A0A2T4YMR9_9SPHN</name>